<evidence type="ECO:0000256" key="1">
    <source>
        <dbReference type="SAM" id="MobiDB-lite"/>
    </source>
</evidence>
<organism evidence="2">
    <name type="scientific">Mycobacterium xenopi 4042</name>
    <dbReference type="NCBI Taxonomy" id="1299334"/>
    <lineage>
        <taxon>Bacteria</taxon>
        <taxon>Bacillati</taxon>
        <taxon>Actinomycetota</taxon>
        <taxon>Actinomycetes</taxon>
        <taxon>Mycobacteriales</taxon>
        <taxon>Mycobacteriaceae</taxon>
        <taxon>Mycobacterium</taxon>
    </lineage>
</organism>
<protein>
    <submittedName>
        <fullName evidence="2">Dihydropteroate synthase 2 FolP2 domain protein</fullName>
    </submittedName>
</protein>
<sequence>MAQQRQTVEGVLAEVMGGVDQYAVAGNPAATARSAAAVSSRITSSTTPRVVVP</sequence>
<feature type="region of interest" description="Disordered" evidence="1">
    <location>
        <begin position="34"/>
        <end position="53"/>
    </location>
</feature>
<comment type="caution">
    <text evidence="2">The sequence shown here is derived from an EMBL/GenBank/DDBJ whole genome shotgun (WGS) entry which is preliminary data.</text>
</comment>
<dbReference type="PATRIC" id="fig|1299334.3.peg.990"/>
<dbReference type="EMBL" id="JAOB01000011">
    <property type="protein sequence ID" value="EUA73321.1"/>
    <property type="molecule type" value="Genomic_DNA"/>
</dbReference>
<evidence type="ECO:0000313" key="2">
    <source>
        <dbReference type="EMBL" id="EUA73321.1"/>
    </source>
</evidence>
<name>X8DZD8_MYCXE</name>
<dbReference type="AlphaFoldDB" id="X8DZD8"/>
<gene>
    <name evidence="2" type="ORF">I553_9477</name>
</gene>
<proteinExistence type="predicted"/>
<feature type="compositionally biased region" description="Low complexity" evidence="1">
    <location>
        <begin position="34"/>
        <end position="47"/>
    </location>
</feature>
<accession>X8DZD8</accession>
<reference evidence="2" key="1">
    <citation type="submission" date="2014-01" db="EMBL/GenBank/DDBJ databases">
        <authorList>
            <person name="Brown-Elliot B."/>
            <person name="Wallace R."/>
            <person name="Lenaerts A."/>
            <person name="Ordway D."/>
            <person name="DeGroote M.A."/>
            <person name="Parker T."/>
            <person name="Sizemore C."/>
            <person name="Tallon L.J."/>
            <person name="Sadzewicz L.K."/>
            <person name="Sengamalay N."/>
            <person name="Fraser C.M."/>
            <person name="Hine E."/>
            <person name="Shefchek K.A."/>
            <person name="Das S.P."/>
            <person name="Tettelin H."/>
        </authorList>
    </citation>
    <scope>NUCLEOTIDE SEQUENCE [LARGE SCALE GENOMIC DNA]</scope>
    <source>
        <strain evidence="2">4042</strain>
    </source>
</reference>